<name>A0AAD6SEQ7_9AGAR</name>
<dbReference type="PANTHER" id="PTHR10953:SF5">
    <property type="entry name" value="SUMO-ACTIVATING ENZYME SUBUNIT 2"/>
    <property type="match status" value="1"/>
</dbReference>
<dbReference type="GO" id="GO:0005737">
    <property type="term" value="C:cytoplasm"/>
    <property type="evidence" value="ECO:0007669"/>
    <property type="project" value="TreeGrafter"/>
</dbReference>
<dbReference type="EMBL" id="JARJCM010000143">
    <property type="protein sequence ID" value="KAJ7026175.1"/>
    <property type="molecule type" value="Genomic_DNA"/>
</dbReference>
<evidence type="ECO:0000313" key="3">
    <source>
        <dbReference type="Proteomes" id="UP001218188"/>
    </source>
</evidence>
<dbReference type="GO" id="GO:0031510">
    <property type="term" value="C:SUMO activating enzyme complex"/>
    <property type="evidence" value="ECO:0007669"/>
    <property type="project" value="TreeGrafter"/>
</dbReference>
<evidence type="ECO:0000313" key="2">
    <source>
        <dbReference type="EMBL" id="KAJ7026175.1"/>
    </source>
</evidence>
<dbReference type="Pfam" id="PF00899">
    <property type="entry name" value="ThiF"/>
    <property type="match status" value="1"/>
</dbReference>
<sequence>MSTAKARTAHAKTILGPELHGRLAETKVLLVGAGGIGCELRDENIVLTGFGKITLLDLDTIDLSNLNRQFLFRKKDVKQSKALVCVPPILFQAFKARSNTEENCSCRETATLQPESRPSSTHLPYPHVPQRAC</sequence>
<dbReference type="PANTHER" id="PTHR10953">
    <property type="entry name" value="UBIQUITIN-ACTIVATING ENZYME E1"/>
    <property type="match status" value="1"/>
</dbReference>
<accession>A0AAD6SEQ7</accession>
<feature type="domain" description="THIF-type NAD/FAD binding fold" evidence="1">
    <location>
        <begin position="15"/>
        <end position="84"/>
    </location>
</feature>
<dbReference type="GO" id="GO:0019948">
    <property type="term" value="F:SUMO activating enzyme activity"/>
    <property type="evidence" value="ECO:0007669"/>
    <property type="project" value="TreeGrafter"/>
</dbReference>
<protein>
    <recommendedName>
        <fullName evidence="1">THIF-type NAD/FAD binding fold domain-containing protein</fullName>
    </recommendedName>
</protein>
<gene>
    <name evidence="2" type="ORF">C8F04DRAFT_1126398</name>
</gene>
<dbReference type="SUPFAM" id="SSF69572">
    <property type="entry name" value="Activating enzymes of the ubiquitin-like proteins"/>
    <property type="match status" value="1"/>
</dbReference>
<reference evidence="2" key="1">
    <citation type="submission" date="2023-03" db="EMBL/GenBank/DDBJ databases">
        <title>Massive genome expansion in bonnet fungi (Mycena s.s.) driven by repeated elements and novel gene families across ecological guilds.</title>
        <authorList>
            <consortium name="Lawrence Berkeley National Laboratory"/>
            <person name="Harder C.B."/>
            <person name="Miyauchi S."/>
            <person name="Viragh M."/>
            <person name="Kuo A."/>
            <person name="Thoen E."/>
            <person name="Andreopoulos B."/>
            <person name="Lu D."/>
            <person name="Skrede I."/>
            <person name="Drula E."/>
            <person name="Henrissat B."/>
            <person name="Morin E."/>
            <person name="Kohler A."/>
            <person name="Barry K."/>
            <person name="LaButti K."/>
            <person name="Morin E."/>
            <person name="Salamov A."/>
            <person name="Lipzen A."/>
            <person name="Mereny Z."/>
            <person name="Hegedus B."/>
            <person name="Baldrian P."/>
            <person name="Stursova M."/>
            <person name="Weitz H."/>
            <person name="Taylor A."/>
            <person name="Grigoriev I.V."/>
            <person name="Nagy L.G."/>
            <person name="Martin F."/>
            <person name="Kauserud H."/>
        </authorList>
    </citation>
    <scope>NUCLEOTIDE SEQUENCE</scope>
    <source>
        <strain evidence="2">CBHHK200</strain>
    </source>
</reference>
<keyword evidence="3" id="KW-1185">Reference proteome</keyword>
<dbReference type="Gene3D" id="3.40.50.720">
    <property type="entry name" value="NAD(P)-binding Rossmann-like Domain"/>
    <property type="match status" value="1"/>
</dbReference>
<dbReference type="InterPro" id="IPR000594">
    <property type="entry name" value="ThiF_NAD_FAD-bd"/>
</dbReference>
<dbReference type="GO" id="GO:0016925">
    <property type="term" value="P:protein sumoylation"/>
    <property type="evidence" value="ECO:0007669"/>
    <property type="project" value="TreeGrafter"/>
</dbReference>
<dbReference type="InterPro" id="IPR035985">
    <property type="entry name" value="Ubiquitin-activating_enz"/>
</dbReference>
<evidence type="ECO:0000259" key="1">
    <source>
        <dbReference type="Pfam" id="PF00899"/>
    </source>
</evidence>
<dbReference type="Proteomes" id="UP001218188">
    <property type="component" value="Unassembled WGS sequence"/>
</dbReference>
<organism evidence="2 3">
    <name type="scientific">Mycena alexandri</name>
    <dbReference type="NCBI Taxonomy" id="1745969"/>
    <lineage>
        <taxon>Eukaryota</taxon>
        <taxon>Fungi</taxon>
        <taxon>Dikarya</taxon>
        <taxon>Basidiomycota</taxon>
        <taxon>Agaricomycotina</taxon>
        <taxon>Agaricomycetes</taxon>
        <taxon>Agaricomycetidae</taxon>
        <taxon>Agaricales</taxon>
        <taxon>Marasmiineae</taxon>
        <taxon>Mycenaceae</taxon>
        <taxon>Mycena</taxon>
    </lineage>
</organism>
<dbReference type="InterPro" id="IPR045886">
    <property type="entry name" value="ThiF/MoeB/HesA"/>
</dbReference>
<dbReference type="AlphaFoldDB" id="A0AAD6SEQ7"/>
<comment type="caution">
    <text evidence="2">The sequence shown here is derived from an EMBL/GenBank/DDBJ whole genome shotgun (WGS) entry which is preliminary data.</text>
</comment>
<proteinExistence type="predicted"/>